<feature type="domain" description="HTH tetR-type" evidence="3">
    <location>
        <begin position="8"/>
        <end position="68"/>
    </location>
</feature>
<dbReference type="OrthoDB" id="7506349at2"/>
<dbReference type="Proteomes" id="UP000316612">
    <property type="component" value="Unassembled WGS sequence"/>
</dbReference>
<protein>
    <recommendedName>
        <fullName evidence="3">HTH tetR-type domain-containing protein</fullName>
    </recommendedName>
</protein>
<name>A0A4Y4DY72_GLUUR</name>
<evidence type="ECO:0000313" key="5">
    <source>
        <dbReference type="Proteomes" id="UP000316612"/>
    </source>
</evidence>
<gene>
    <name evidence="4" type="ORF">AUR04nite_28530</name>
</gene>
<organism evidence="4 5">
    <name type="scientific">Glutamicibacter uratoxydans</name>
    <name type="common">Arthrobacter uratoxydans</name>
    <dbReference type="NCBI Taxonomy" id="43667"/>
    <lineage>
        <taxon>Bacteria</taxon>
        <taxon>Bacillati</taxon>
        <taxon>Actinomycetota</taxon>
        <taxon>Actinomycetes</taxon>
        <taxon>Micrococcales</taxon>
        <taxon>Micrococcaceae</taxon>
        <taxon>Glutamicibacter</taxon>
    </lineage>
</organism>
<evidence type="ECO:0000313" key="4">
    <source>
        <dbReference type="EMBL" id="GED07321.1"/>
    </source>
</evidence>
<proteinExistence type="predicted"/>
<dbReference type="RefSeq" id="WP_141366328.1">
    <property type="nucleotide sequence ID" value="NZ_BAAAJL010000016.1"/>
</dbReference>
<reference evidence="4 5" key="1">
    <citation type="submission" date="2019-06" db="EMBL/GenBank/DDBJ databases">
        <title>Whole genome shotgun sequence of Glutamicibacter uratoxydans NBRC 15515.</title>
        <authorList>
            <person name="Hosoyama A."/>
            <person name="Uohara A."/>
            <person name="Ohji S."/>
            <person name="Ichikawa N."/>
        </authorList>
    </citation>
    <scope>NUCLEOTIDE SEQUENCE [LARGE SCALE GENOMIC DNA]</scope>
    <source>
        <strain evidence="4 5">NBRC 15515</strain>
    </source>
</reference>
<evidence type="ECO:0000256" key="1">
    <source>
        <dbReference type="ARBA" id="ARBA00023125"/>
    </source>
</evidence>
<comment type="caution">
    <text evidence="4">The sequence shown here is derived from an EMBL/GenBank/DDBJ whole genome shotgun (WGS) entry which is preliminary data.</text>
</comment>
<dbReference type="GO" id="GO:0003677">
    <property type="term" value="F:DNA binding"/>
    <property type="evidence" value="ECO:0007669"/>
    <property type="project" value="UniProtKB-UniRule"/>
</dbReference>
<dbReference type="SUPFAM" id="SSF46689">
    <property type="entry name" value="Homeodomain-like"/>
    <property type="match status" value="1"/>
</dbReference>
<dbReference type="Pfam" id="PF17940">
    <property type="entry name" value="TetR_C_31"/>
    <property type="match status" value="1"/>
</dbReference>
<feature type="DNA-binding region" description="H-T-H motif" evidence="2">
    <location>
        <begin position="31"/>
        <end position="50"/>
    </location>
</feature>
<dbReference type="InterPro" id="IPR009057">
    <property type="entry name" value="Homeodomain-like_sf"/>
</dbReference>
<evidence type="ECO:0000256" key="2">
    <source>
        <dbReference type="PROSITE-ProRule" id="PRU00335"/>
    </source>
</evidence>
<accession>A0A4Y4DY72</accession>
<dbReference type="Gene3D" id="1.10.357.10">
    <property type="entry name" value="Tetracycline Repressor, domain 2"/>
    <property type="match status" value="1"/>
</dbReference>
<dbReference type="EMBL" id="BJNY01000018">
    <property type="protein sequence ID" value="GED07321.1"/>
    <property type="molecule type" value="Genomic_DNA"/>
</dbReference>
<dbReference type="InterPro" id="IPR001647">
    <property type="entry name" value="HTH_TetR"/>
</dbReference>
<evidence type="ECO:0000259" key="3">
    <source>
        <dbReference type="PROSITE" id="PS50977"/>
    </source>
</evidence>
<keyword evidence="5" id="KW-1185">Reference proteome</keyword>
<keyword evidence="1 2" id="KW-0238">DNA-binding</keyword>
<dbReference type="PROSITE" id="PS50977">
    <property type="entry name" value="HTH_TETR_2"/>
    <property type="match status" value="1"/>
</dbReference>
<dbReference type="InterPro" id="IPR041583">
    <property type="entry name" value="TetR_C_31"/>
</dbReference>
<sequence length="190" mass="20937">MGSEETSKPRVDRVLDAALNILAEQGLRAVSHARIDKRALLPLGSTSNYFRTRQALLEGLIAHLARLEREDFANVPPQEARIDAEAAFTQMLELQSGIFRNRTLARYALFIDLASTPDLMKPLLENRKGFELWTTATLAALGASDPLSCTTFLMATLDGALLHRISVDPEMAIEPVVHRALAACLDNDLK</sequence>
<dbReference type="AlphaFoldDB" id="A0A4Y4DY72"/>